<organism evidence="3 4">
    <name type="scientific">Brachyspira aalborgi</name>
    <dbReference type="NCBI Taxonomy" id="29522"/>
    <lineage>
        <taxon>Bacteria</taxon>
        <taxon>Pseudomonadati</taxon>
        <taxon>Spirochaetota</taxon>
        <taxon>Spirochaetia</taxon>
        <taxon>Brachyspirales</taxon>
        <taxon>Brachyspiraceae</taxon>
        <taxon>Brachyspira</taxon>
    </lineage>
</organism>
<feature type="transmembrane region" description="Helical" evidence="2">
    <location>
        <begin position="34"/>
        <end position="56"/>
    </location>
</feature>
<comment type="caution">
    <text evidence="3">The sequence shown here is derived from an EMBL/GenBank/DDBJ whole genome shotgun (WGS) entry which is preliminary data.</text>
</comment>
<dbReference type="RefSeq" id="WP_147526091.1">
    <property type="nucleotide sequence ID" value="NZ_SAYG01000006.1"/>
</dbReference>
<reference evidence="3 4" key="1">
    <citation type="journal article" date="1992" name="Lakartidningen">
        <title>[Penicillin V and not amoxicillin is the first choice preparation in acute otitis].</title>
        <authorList>
            <person name="Kamme C."/>
            <person name="Lundgren K."/>
            <person name="Prellner K."/>
        </authorList>
    </citation>
    <scope>NUCLEOTIDE SEQUENCE [LARGE SCALE GENOMIC DNA]</scope>
    <source>
        <strain evidence="3 4">PC3714II</strain>
    </source>
</reference>
<name>A0A5C8F6Z5_9SPIR</name>
<keyword evidence="2" id="KW-0472">Membrane</keyword>
<dbReference type="EMBL" id="SAYG01000006">
    <property type="protein sequence ID" value="TXJ45448.1"/>
    <property type="molecule type" value="Genomic_DNA"/>
</dbReference>
<dbReference type="AlphaFoldDB" id="A0A5C8F6Z5"/>
<feature type="coiled-coil region" evidence="1">
    <location>
        <begin position="105"/>
        <end position="208"/>
    </location>
</feature>
<evidence type="ECO:0000313" key="3">
    <source>
        <dbReference type="EMBL" id="TXJ45448.1"/>
    </source>
</evidence>
<protein>
    <submittedName>
        <fullName evidence="3">Uncharacterized protein</fullName>
    </submittedName>
</protein>
<sequence length="333" mass="39701">MHITLKVVLFALIDFIFSKIINRRNDPCEERLSNVLIIYSIVLPITYGAFLILQHSNKNVKIFGIVLLIICLVTIIYFLYAFYKDIKSYMKNKFEVRIYLILSKIEGIDDKITFLQNEIEKLSGKDNEKIKFLEWNIIDCNLDKIDKIDDKIAFLQKELEELSEEDKNKKGYLEFKIKFFSKEKVKEDERIERENAEYEETMALYQERKRVQYEIVERLEKKNFLETDLDRIFEKDEGCLLVLYNVVWNELGNKGELIKPRECEELYITNKRLFVRTIREMKAIVHFSQIIDIKAYNDGIVIHKPGPYFFIGINNEMDAYKANVCIEKAREYL</sequence>
<gene>
    <name evidence="3" type="ORF">EPJ70_03410</name>
</gene>
<evidence type="ECO:0000313" key="4">
    <source>
        <dbReference type="Proteomes" id="UP000324574"/>
    </source>
</evidence>
<feature type="transmembrane region" description="Helical" evidence="2">
    <location>
        <begin position="62"/>
        <end position="83"/>
    </location>
</feature>
<dbReference type="Proteomes" id="UP000324574">
    <property type="component" value="Unassembled WGS sequence"/>
</dbReference>
<evidence type="ECO:0000256" key="1">
    <source>
        <dbReference type="SAM" id="Coils"/>
    </source>
</evidence>
<proteinExistence type="predicted"/>
<keyword evidence="1" id="KW-0175">Coiled coil</keyword>
<evidence type="ECO:0000256" key="2">
    <source>
        <dbReference type="SAM" id="Phobius"/>
    </source>
</evidence>
<keyword evidence="2" id="KW-1133">Transmembrane helix</keyword>
<accession>A0A5C8F6Z5</accession>
<keyword evidence="2" id="KW-0812">Transmembrane</keyword>